<feature type="region of interest" description="Disordered" evidence="1">
    <location>
        <begin position="22"/>
        <end position="87"/>
    </location>
</feature>
<reference evidence="2" key="2">
    <citation type="submission" date="2018-03" db="EMBL/GenBank/DDBJ databases">
        <title>The Triticum urartu genome reveals the dynamic nature of wheat genome evolution.</title>
        <authorList>
            <person name="Ling H."/>
            <person name="Ma B."/>
            <person name="Shi X."/>
            <person name="Liu H."/>
            <person name="Dong L."/>
            <person name="Sun H."/>
            <person name="Cao Y."/>
            <person name="Gao Q."/>
            <person name="Zheng S."/>
            <person name="Li Y."/>
            <person name="Yu Y."/>
            <person name="Du H."/>
            <person name="Qi M."/>
            <person name="Li Y."/>
            <person name="Yu H."/>
            <person name="Cui Y."/>
            <person name="Wang N."/>
            <person name="Chen C."/>
            <person name="Wu H."/>
            <person name="Zhao Y."/>
            <person name="Zhang J."/>
            <person name="Li Y."/>
            <person name="Zhou W."/>
            <person name="Zhang B."/>
            <person name="Hu W."/>
            <person name="Eijk M."/>
            <person name="Tang J."/>
            <person name="Witsenboer H."/>
            <person name="Zhao S."/>
            <person name="Li Z."/>
            <person name="Zhang A."/>
            <person name="Wang D."/>
            <person name="Liang C."/>
        </authorList>
    </citation>
    <scope>NUCLEOTIDE SEQUENCE [LARGE SCALE GENOMIC DNA]</scope>
    <source>
        <strain evidence="2">cv. G1812</strain>
    </source>
</reference>
<keyword evidence="3" id="KW-1185">Reference proteome</keyword>
<reference evidence="2" key="3">
    <citation type="submission" date="2022-06" db="UniProtKB">
        <authorList>
            <consortium name="EnsemblPlants"/>
        </authorList>
    </citation>
    <scope>IDENTIFICATION</scope>
</reference>
<evidence type="ECO:0000313" key="2">
    <source>
        <dbReference type="EnsemblPlants" id="TuG1812G0600000101.01.T01.cds297280"/>
    </source>
</evidence>
<dbReference type="AlphaFoldDB" id="A0A8R7QJ92"/>
<sequence length="137" mass="16125">KGFIRPTTSFAFYSTRKRQEEKIAFSPFSPPRPPLRRRHPTPSIQRCRLSSLERELPPRRRPSSSSYLLPSRRCSRPREQAIQARVHRKDMKKIPIPSAVYYAPLPTYSSSLQHCVHPRRRRIAWTAETPCRRAPFC</sequence>
<accession>A0A8R7QJ92</accession>
<organism evidence="2 3">
    <name type="scientific">Triticum urartu</name>
    <name type="common">Red wild einkorn</name>
    <name type="synonym">Crithodium urartu</name>
    <dbReference type="NCBI Taxonomy" id="4572"/>
    <lineage>
        <taxon>Eukaryota</taxon>
        <taxon>Viridiplantae</taxon>
        <taxon>Streptophyta</taxon>
        <taxon>Embryophyta</taxon>
        <taxon>Tracheophyta</taxon>
        <taxon>Spermatophyta</taxon>
        <taxon>Magnoliopsida</taxon>
        <taxon>Liliopsida</taxon>
        <taxon>Poales</taxon>
        <taxon>Poaceae</taxon>
        <taxon>BOP clade</taxon>
        <taxon>Pooideae</taxon>
        <taxon>Triticodae</taxon>
        <taxon>Triticeae</taxon>
        <taxon>Triticinae</taxon>
        <taxon>Triticum</taxon>
    </lineage>
</organism>
<dbReference type="Gramene" id="TuG1812G0600000101.01.T01">
    <property type="protein sequence ID" value="TuG1812G0600000101.01.T01.cds297280"/>
    <property type="gene ID" value="TuG1812G0600000101.01"/>
</dbReference>
<feature type="compositionally biased region" description="Low complexity" evidence="1">
    <location>
        <begin position="63"/>
        <end position="72"/>
    </location>
</feature>
<name>A0A8R7QJ92_TRIUA</name>
<evidence type="ECO:0000256" key="1">
    <source>
        <dbReference type="SAM" id="MobiDB-lite"/>
    </source>
</evidence>
<dbReference type="Proteomes" id="UP000015106">
    <property type="component" value="Chromosome 6"/>
</dbReference>
<dbReference type="EnsemblPlants" id="TuG1812G0600000101.01.T01">
    <property type="protein sequence ID" value="TuG1812G0600000101.01.T01.cds297280"/>
    <property type="gene ID" value="TuG1812G0600000101.01"/>
</dbReference>
<proteinExistence type="predicted"/>
<evidence type="ECO:0000313" key="3">
    <source>
        <dbReference type="Proteomes" id="UP000015106"/>
    </source>
</evidence>
<reference evidence="3" key="1">
    <citation type="journal article" date="2013" name="Nature">
        <title>Draft genome of the wheat A-genome progenitor Triticum urartu.</title>
        <authorList>
            <person name="Ling H.Q."/>
            <person name="Zhao S."/>
            <person name="Liu D."/>
            <person name="Wang J."/>
            <person name="Sun H."/>
            <person name="Zhang C."/>
            <person name="Fan H."/>
            <person name="Li D."/>
            <person name="Dong L."/>
            <person name="Tao Y."/>
            <person name="Gao C."/>
            <person name="Wu H."/>
            <person name="Li Y."/>
            <person name="Cui Y."/>
            <person name="Guo X."/>
            <person name="Zheng S."/>
            <person name="Wang B."/>
            <person name="Yu K."/>
            <person name="Liang Q."/>
            <person name="Yang W."/>
            <person name="Lou X."/>
            <person name="Chen J."/>
            <person name="Feng M."/>
            <person name="Jian J."/>
            <person name="Zhang X."/>
            <person name="Luo G."/>
            <person name="Jiang Y."/>
            <person name="Liu J."/>
            <person name="Wang Z."/>
            <person name="Sha Y."/>
            <person name="Zhang B."/>
            <person name="Wu H."/>
            <person name="Tang D."/>
            <person name="Shen Q."/>
            <person name="Xue P."/>
            <person name="Zou S."/>
            <person name="Wang X."/>
            <person name="Liu X."/>
            <person name="Wang F."/>
            <person name="Yang Y."/>
            <person name="An X."/>
            <person name="Dong Z."/>
            <person name="Zhang K."/>
            <person name="Zhang X."/>
            <person name="Luo M.C."/>
            <person name="Dvorak J."/>
            <person name="Tong Y."/>
            <person name="Wang J."/>
            <person name="Yang H."/>
            <person name="Li Z."/>
            <person name="Wang D."/>
            <person name="Zhang A."/>
            <person name="Wang J."/>
        </authorList>
    </citation>
    <scope>NUCLEOTIDE SEQUENCE</scope>
    <source>
        <strain evidence="3">cv. G1812</strain>
    </source>
</reference>
<protein>
    <submittedName>
        <fullName evidence="2">Uncharacterized protein</fullName>
    </submittedName>
</protein>